<dbReference type="EMBL" id="CAJZBQ010000048">
    <property type="protein sequence ID" value="CAG9329749.1"/>
    <property type="molecule type" value="Genomic_DNA"/>
</dbReference>
<dbReference type="Proteomes" id="UP001162131">
    <property type="component" value="Unassembled WGS sequence"/>
</dbReference>
<evidence type="ECO:0000313" key="1">
    <source>
        <dbReference type="EMBL" id="CAG9329749.1"/>
    </source>
</evidence>
<protein>
    <recommendedName>
        <fullName evidence="3">Transposase</fullName>
    </recommendedName>
</protein>
<name>A0AAU9JXX5_9CILI</name>
<reference evidence="1" key="1">
    <citation type="submission" date="2021-09" db="EMBL/GenBank/DDBJ databases">
        <authorList>
            <consortium name="AG Swart"/>
            <person name="Singh M."/>
            <person name="Singh A."/>
            <person name="Seah K."/>
            <person name="Emmerich C."/>
        </authorList>
    </citation>
    <scope>NUCLEOTIDE SEQUENCE</scope>
    <source>
        <strain evidence="1">ATCC30299</strain>
    </source>
</reference>
<comment type="caution">
    <text evidence="1">The sequence shown here is derived from an EMBL/GenBank/DDBJ whole genome shotgun (WGS) entry which is preliminary data.</text>
</comment>
<sequence>MIANYGNARMVYNHFLFQSDITKNQFLELILLALEKYRKIRDLDCSKKTNYCLFRFLLMIVSIGKCKWLHIYCHINKI</sequence>
<gene>
    <name evidence="1" type="ORF">BSTOLATCC_MIC49368</name>
</gene>
<dbReference type="AlphaFoldDB" id="A0AAU9JXX5"/>
<organism evidence="1 2">
    <name type="scientific">Blepharisma stoltei</name>
    <dbReference type="NCBI Taxonomy" id="1481888"/>
    <lineage>
        <taxon>Eukaryota</taxon>
        <taxon>Sar</taxon>
        <taxon>Alveolata</taxon>
        <taxon>Ciliophora</taxon>
        <taxon>Postciliodesmatophora</taxon>
        <taxon>Heterotrichea</taxon>
        <taxon>Heterotrichida</taxon>
        <taxon>Blepharismidae</taxon>
        <taxon>Blepharisma</taxon>
    </lineage>
</organism>
<evidence type="ECO:0008006" key="3">
    <source>
        <dbReference type="Google" id="ProtNLM"/>
    </source>
</evidence>
<accession>A0AAU9JXX5</accession>
<evidence type="ECO:0000313" key="2">
    <source>
        <dbReference type="Proteomes" id="UP001162131"/>
    </source>
</evidence>
<keyword evidence="2" id="KW-1185">Reference proteome</keyword>
<proteinExistence type="predicted"/>